<protein>
    <recommendedName>
        <fullName evidence="2">C-type lectin domain-containing protein</fullName>
    </recommendedName>
</protein>
<dbReference type="SMART" id="SM00034">
    <property type="entry name" value="CLECT"/>
    <property type="match status" value="1"/>
</dbReference>
<dbReference type="AlphaFoldDB" id="A0A8S9XCA3"/>
<sequence>MKALALRWYCLIFLLLGPQAGKTNPADVGELKIVTNEEQVEIKKVNSTKNIVLTSSHTNGSVNLMDLLKVLQSMPKDGQQQTPNCNKTLVPEKLEKPGKCDSEKKKFQIIHTKLSWHNALIYCKEKRMELASVRNLEEHNKMLQEINKAGSIGNMFWIGGTKLHSSRGYFWISDGEQVSYFNWLRGQPDNFLASQHCTSYLNGWGSDTRWGWDDNWCDSAIFFACEYC</sequence>
<dbReference type="PANTHER" id="PTHR22803">
    <property type="entry name" value="MANNOSE, PHOSPHOLIPASE, LECTIN RECEPTOR RELATED"/>
    <property type="match status" value="1"/>
</dbReference>
<evidence type="ECO:0000259" key="2">
    <source>
        <dbReference type="PROSITE" id="PS50041"/>
    </source>
</evidence>
<evidence type="ECO:0000256" key="1">
    <source>
        <dbReference type="SAM" id="SignalP"/>
    </source>
</evidence>
<dbReference type="CDD" id="cd00037">
    <property type="entry name" value="CLECT"/>
    <property type="match status" value="1"/>
</dbReference>
<feature type="signal peptide" evidence="1">
    <location>
        <begin position="1"/>
        <end position="25"/>
    </location>
</feature>
<organism evidence="3 4">
    <name type="scientific">Apolygus lucorum</name>
    <name type="common">Small green plant bug</name>
    <name type="synonym">Lygocoris lucorum</name>
    <dbReference type="NCBI Taxonomy" id="248454"/>
    <lineage>
        <taxon>Eukaryota</taxon>
        <taxon>Metazoa</taxon>
        <taxon>Ecdysozoa</taxon>
        <taxon>Arthropoda</taxon>
        <taxon>Hexapoda</taxon>
        <taxon>Insecta</taxon>
        <taxon>Pterygota</taxon>
        <taxon>Neoptera</taxon>
        <taxon>Paraneoptera</taxon>
        <taxon>Hemiptera</taxon>
        <taxon>Heteroptera</taxon>
        <taxon>Panheteroptera</taxon>
        <taxon>Cimicomorpha</taxon>
        <taxon>Miridae</taxon>
        <taxon>Mirini</taxon>
        <taxon>Apolygus</taxon>
    </lineage>
</organism>
<feature type="chain" id="PRO_5035833648" description="C-type lectin domain-containing protein" evidence="1">
    <location>
        <begin position="26"/>
        <end position="228"/>
    </location>
</feature>
<dbReference type="InterPro" id="IPR016187">
    <property type="entry name" value="CTDL_fold"/>
</dbReference>
<dbReference type="OrthoDB" id="7962197at2759"/>
<dbReference type="InterPro" id="IPR050111">
    <property type="entry name" value="C-type_lectin/snaclec_domain"/>
</dbReference>
<accession>A0A8S9XCA3</accession>
<comment type="caution">
    <text evidence="3">The sequence shown here is derived from an EMBL/GenBank/DDBJ whole genome shotgun (WGS) entry which is preliminary data.</text>
</comment>
<reference evidence="3" key="1">
    <citation type="journal article" date="2021" name="Mol. Ecol. Resour.">
        <title>Apolygus lucorum genome provides insights into omnivorousness and mesophyll feeding.</title>
        <authorList>
            <person name="Liu Y."/>
            <person name="Liu H."/>
            <person name="Wang H."/>
            <person name="Huang T."/>
            <person name="Liu B."/>
            <person name="Yang B."/>
            <person name="Yin L."/>
            <person name="Li B."/>
            <person name="Zhang Y."/>
            <person name="Zhang S."/>
            <person name="Jiang F."/>
            <person name="Zhang X."/>
            <person name="Ren Y."/>
            <person name="Wang B."/>
            <person name="Wang S."/>
            <person name="Lu Y."/>
            <person name="Wu K."/>
            <person name="Fan W."/>
            <person name="Wang G."/>
        </authorList>
    </citation>
    <scope>NUCLEOTIDE SEQUENCE</scope>
    <source>
        <strain evidence="3">12Hb</strain>
    </source>
</reference>
<dbReference type="Pfam" id="PF00059">
    <property type="entry name" value="Lectin_C"/>
    <property type="match status" value="1"/>
</dbReference>
<dbReference type="Gene3D" id="3.10.100.10">
    <property type="entry name" value="Mannose-Binding Protein A, subunit A"/>
    <property type="match status" value="1"/>
</dbReference>
<keyword evidence="4" id="KW-1185">Reference proteome</keyword>
<dbReference type="Proteomes" id="UP000466442">
    <property type="component" value="Unassembled WGS sequence"/>
</dbReference>
<evidence type="ECO:0000313" key="4">
    <source>
        <dbReference type="Proteomes" id="UP000466442"/>
    </source>
</evidence>
<dbReference type="SUPFAM" id="SSF56436">
    <property type="entry name" value="C-type lectin-like"/>
    <property type="match status" value="1"/>
</dbReference>
<dbReference type="EMBL" id="WIXP02000008">
    <property type="protein sequence ID" value="KAF6206603.1"/>
    <property type="molecule type" value="Genomic_DNA"/>
</dbReference>
<dbReference type="InterPro" id="IPR016186">
    <property type="entry name" value="C-type_lectin-like/link_sf"/>
</dbReference>
<dbReference type="PROSITE" id="PS50041">
    <property type="entry name" value="C_TYPE_LECTIN_2"/>
    <property type="match status" value="1"/>
</dbReference>
<keyword evidence="1" id="KW-0732">Signal</keyword>
<proteinExistence type="predicted"/>
<dbReference type="InterPro" id="IPR001304">
    <property type="entry name" value="C-type_lectin-like"/>
</dbReference>
<gene>
    <name evidence="3" type="ORF">GE061_017839</name>
</gene>
<evidence type="ECO:0000313" key="3">
    <source>
        <dbReference type="EMBL" id="KAF6206603.1"/>
    </source>
</evidence>
<name>A0A8S9XCA3_APOLU</name>
<feature type="domain" description="C-type lectin" evidence="2">
    <location>
        <begin position="102"/>
        <end position="226"/>
    </location>
</feature>